<dbReference type="InterPro" id="IPR012337">
    <property type="entry name" value="RNaseH-like_sf"/>
</dbReference>
<dbReference type="PANTHER" id="PTHR45913">
    <property type="entry name" value="EPM2A-INTERACTING PROTEIN 1"/>
    <property type="match status" value="1"/>
</dbReference>
<accession>A0A8B8F739</accession>
<dbReference type="OrthoDB" id="6611647at2759"/>
<protein>
    <submittedName>
        <fullName evidence="2">General transcription factor II-I repeat domain-containing protein 2-like</fullName>
    </submittedName>
</protein>
<proteinExistence type="predicted"/>
<name>A0A8B8F739_9HEMI</name>
<evidence type="ECO:0000313" key="2">
    <source>
        <dbReference type="RefSeq" id="XP_025406446.1"/>
    </source>
</evidence>
<dbReference type="SUPFAM" id="SSF53098">
    <property type="entry name" value="Ribonuclease H-like"/>
    <property type="match status" value="1"/>
</dbReference>
<gene>
    <name evidence="2" type="primary">LOC112680541</name>
</gene>
<organism evidence="1 2">
    <name type="scientific">Sipha flava</name>
    <name type="common">yellow sugarcane aphid</name>
    <dbReference type="NCBI Taxonomy" id="143950"/>
    <lineage>
        <taxon>Eukaryota</taxon>
        <taxon>Metazoa</taxon>
        <taxon>Ecdysozoa</taxon>
        <taxon>Arthropoda</taxon>
        <taxon>Hexapoda</taxon>
        <taxon>Insecta</taxon>
        <taxon>Pterygota</taxon>
        <taxon>Neoptera</taxon>
        <taxon>Paraneoptera</taxon>
        <taxon>Hemiptera</taxon>
        <taxon>Sternorrhyncha</taxon>
        <taxon>Aphidomorpha</taxon>
        <taxon>Aphidoidea</taxon>
        <taxon>Aphididae</taxon>
        <taxon>Sipha</taxon>
    </lineage>
</organism>
<dbReference type="Proteomes" id="UP000694846">
    <property type="component" value="Unplaced"/>
</dbReference>
<dbReference type="AlphaFoldDB" id="A0A8B8F739"/>
<reference evidence="2" key="1">
    <citation type="submission" date="2025-08" db="UniProtKB">
        <authorList>
            <consortium name="RefSeq"/>
        </authorList>
    </citation>
    <scope>IDENTIFICATION</scope>
    <source>
        <tissue evidence="2">Whole body</tissue>
    </source>
</reference>
<keyword evidence="1" id="KW-1185">Reference proteome</keyword>
<sequence length="412" mass="47340">MDRKRRKIENENRQFCPEWMDLYCFILPDRVGALPVCLICNQTVAVMKVFNIKRHYETHKSFAEKFPLGTGLRKTKIENLKMKYKSTTQILSQAMTEQQKCAQASLQISWILGKHMKPFTDADIVKECMLQSVNVLFGNKKEIVETFRHIPISASTNTRNTEVLAKNNHNQLKQDLSTADFYSIALDESSDITDTSQLIIHVRYLSNISGTFYEELLTLLPLSGTSKGNDLYNAVVLYFETENLNLNKIISVTTDGAPAMIGAHQGFVQRLRNYPKCNSDLLSYHCIIHQSVLCCKLDPCLEKIMKTVMSIVNFIRAKSSLQHRLFKALLQENDTQFDDLLLHNSVRWLSKGNVLQRFFNLLNEIELFLIQSTYLSAKDYHEFISDNSNIATIAFLTDIFQHINSFNLKLQA</sequence>
<evidence type="ECO:0000313" key="1">
    <source>
        <dbReference type="Proteomes" id="UP000694846"/>
    </source>
</evidence>
<dbReference type="RefSeq" id="XP_025406446.1">
    <property type="nucleotide sequence ID" value="XM_025550661.1"/>
</dbReference>
<dbReference type="PANTHER" id="PTHR45913:SF21">
    <property type="entry name" value="DUF4371 DOMAIN-CONTAINING PROTEIN"/>
    <property type="match status" value="1"/>
</dbReference>
<dbReference type="GeneID" id="112680541"/>